<evidence type="ECO:0000256" key="8">
    <source>
        <dbReference type="PROSITE-ProRule" id="PRU00175"/>
    </source>
</evidence>
<dbReference type="InterPro" id="IPR001841">
    <property type="entry name" value="Znf_RING"/>
</dbReference>
<keyword evidence="3" id="KW-0479">Metal-binding</keyword>
<dbReference type="PANTHER" id="PTHR46539">
    <property type="entry name" value="E3 UBIQUITIN-PROTEIN LIGASE ATL42"/>
    <property type="match status" value="1"/>
</dbReference>
<feature type="domain" description="RING-type" evidence="11">
    <location>
        <begin position="175"/>
        <end position="215"/>
    </location>
</feature>
<keyword evidence="6 10" id="KW-1133">Transmembrane helix</keyword>
<dbReference type="Pfam" id="PF13639">
    <property type="entry name" value="zf-RING_2"/>
    <property type="match status" value="1"/>
</dbReference>
<feature type="compositionally biased region" description="Basic and acidic residues" evidence="9">
    <location>
        <begin position="75"/>
        <end position="85"/>
    </location>
</feature>
<evidence type="ECO:0000259" key="11">
    <source>
        <dbReference type="PROSITE" id="PS50089"/>
    </source>
</evidence>
<comment type="caution">
    <text evidence="12">The sequence shown here is derived from an EMBL/GenBank/DDBJ whole genome shotgun (WGS) entry which is preliminary data.</text>
</comment>
<keyword evidence="4 8" id="KW-0863">Zinc-finger</keyword>
<keyword evidence="2 10" id="KW-0812">Transmembrane</keyword>
<dbReference type="EMBL" id="NMUH01002204">
    <property type="protein sequence ID" value="MQL98548.1"/>
    <property type="molecule type" value="Genomic_DNA"/>
</dbReference>
<dbReference type="AlphaFoldDB" id="A0A843VPL2"/>
<evidence type="ECO:0000256" key="6">
    <source>
        <dbReference type="ARBA" id="ARBA00022989"/>
    </source>
</evidence>
<dbReference type="GO" id="GO:0008270">
    <property type="term" value="F:zinc ion binding"/>
    <property type="evidence" value="ECO:0007669"/>
    <property type="project" value="UniProtKB-KW"/>
</dbReference>
<keyword evidence="5" id="KW-0862">Zinc</keyword>
<sequence length="390" mass="43023">MSKLAAIMPFSKMRHAIVSPLFFSLLLHLFLLFFFFYVLPLLLAAMDGEISEEYPEMANEYEDEAAARGGGHPAPEPHQRPHLSKPDKGTRFLVVLLQALVMATALFLFFLFAGIAAIVLLHLFVAGRSLRRRRRRLGGAGASGTGTGAGLSHEELRRLPGCRYSAEGWAGSEDCAVCLEGIRVGERCRMLPACGHGFHKACVDKWLVRTPACPVIWGRDLNLCLKAKIWVDDLNQIGIYTCGGCFLPPKPIAIHQGPSTPSLSTWLPRTVPRLRKDHLKGPHKAITPNEASPSSLAACFRTGTLILLRWITMDITEQQVRPLSWVTCSVTSSRDFRAALHVLTAVPKPSRTTPPTIKRRVNCLVAQRASQRVTPPVMHAFQGTLPGTIW</sequence>
<dbReference type="Gene3D" id="3.30.40.10">
    <property type="entry name" value="Zinc/RING finger domain, C3HC4 (zinc finger)"/>
    <property type="match status" value="1"/>
</dbReference>
<name>A0A843VPL2_COLES</name>
<proteinExistence type="predicted"/>
<evidence type="ECO:0000256" key="2">
    <source>
        <dbReference type="ARBA" id="ARBA00022692"/>
    </source>
</evidence>
<evidence type="ECO:0000256" key="5">
    <source>
        <dbReference type="ARBA" id="ARBA00022833"/>
    </source>
</evidence>
<dbReference type="OrthoDB" id="8062037at2759"/>
<feature type="transmembrane region" description="Helical" evidence="10">
    <location>
        <begin position="92"/>
        <end position="125"/>
    </location>
</feature>
<dbReference type="SUPFAM" id="SSF57850">
    <property type="entry name" value="RING/U-box"/>
    <property type="match status" value="1"/>
</dbReference>
<dbReference type="SMART" id="SM00184">
    <property type="entry name" value="RING"/>
    <property type="match status" value="1"/>
</dbReference>
<feature type="region of interest" description="Disordered" evidence="9">
    <location>
        <begin position="65"/>
        <end position="85"/>
    </location>
</feature>
<reference evidence="12" key="1">
    <citation type="submission" date="2017-07" db="EMBL/GenBank/DDBJ databases">
        <title>Taro Niue Genome Assembly and Annotation.</title>
        <authorList>
            <person name="Atibalentja N."/>
            <person name="Keating K."/>
            <person name="Fields C.J."/>
        </authorList>
    </citation>
    <scope>NUCLEOTIDE SEQUENCE</scope>
    <source>
        <strain evidence="12">Niue_2</strain>
        <tissue evidence="12">Leaf</tissue>
    </source>
</reference>
<dbReference type="Proteomes" id="UP000652761">
    <property type="component" value="Unassembled WGS sequence"/>
</dbReference>
<organism evidence="12 13">
    <name type="scientific">Colocasia esculenta</name>
    <name type="common">Wild taro</name>
    <name type="synonym">Arum esculentum</name>
    <dbReference type="NCBI Taxonomy" id="4460"/>
    <lineage>
        <taxon>Eukaryota</taxon>
        <taxon>Viridiplantae</taxon>
        <taxon>Streptophyta</taxon>
        <taxon>Embryophyta</taxon>
        <taxon>Tracheophyta</taxon>
        <taxon>Spermatophyta</taxon>
        <taxon>Magnoliopsida</taxon>
        <taxon>Liliopsida</taxon>
        <taxon>Araceae</taxon>
        <taxon>Aroideae</taxon>
        <taxon>Colocasieae</taxon>
        <taxon>Colocasia</taxon>
    </lineage>
</organism>
<evidence type="ECO:0000256" key="1">
    <source>
        <dbReference type="ARBA" id="ARBA00004370"/>
    </source>
</evidence>
<evidence type="ECO:0000313" key="13">
    <source>
        <dbReference type="Proteomes" id="UP000652761"/>
    </source>
</evidence>
<comment type="subcellular location">
    <subcellularLocation>
        <location evidence="1">Membrane</location>
    </subcellularLocation>
</comment>
<gene>
    <name evidence="12" type="ORF">Taro_031258</name>
</gene>
<evidence type="ECO:0000256" key="7">
    <source>
        <dbReference type="ARBA" id="ARBA00023136"/>
    </source>
</evidence>
<keyword evidence="7 10" id="KW-0472">Membrane</keyword>
<dbReference type="PANTHER" id="PTHR46539:SF9">
    <property type="entry name" value="RING-H2 FINGER PROTEIN ATL56"/>
    <property type="match status" value="1"/>
</dbReference>
<evidence type="ECO:0000256" key="3">
    <source>
        <dbReference type="ARBA" id="ARBA00022723"/>
    </source>
</evidence>
<dbReference type="InterPro" id="IPR013083">
    <property type="entry name" value="Znf_RING/FYVE/PHD"/>
</dbReference>
<evidence type="ECO:0000256" key="10">
    <source>
        <dbReference type="SAM" id="Phobius"/>
    </source>
</evidence>
<keyword evidence="13" id="KW-1185">Reference proteome</keyword>
<evidence type="ECO:0000256" key="4">
    <source>
        <dbReference type="ARBA" id="ARBA00022771"/>
    </source>
</evidence>
<dbReference type="PROSITE" id="PS50089">
    <property type="entry name" value="ZF_RING_2"/>
    <property type="match status" value="1"/>
</dbReference>
<accession>A0A843VPL2</accession>
<evidence type="ECO:0000256" key="9">
    <source>
        <dbReference type="SAM" id="MobiDB-lite"/>
    </source>
</evidence>
<evidence type="ECO:0000313" key="12">
    <source>
        <dbReference type="EMBL" id="MQL98548.1"/>
    </source>
</evidence>
<dbReference type="GO" id="GO:0016020">
    <property type="term" value="C:membrane"/>
    <property type="evidence" value="ECO:0007669"/>
    <property type="project" value="UniProtKB-SubCell"/>
</dbReference>
<protein>
    <recommendedName>
        <fullName evidence="11">RING-type domain-containing protein</fullName>
    </recommendedName>
</protein>